<dbReference type="InterPro" id="IPR035969">
    <property type="entry name" value="Rab-GAP_TBC_sf"/>
</dbReference>
<dbReference type="InterPro" id="IPR000195">
    <property type="entry name" value="Rab-GAP-TBC_dom"/>
</dbReference>
<accession>A0A1J4KWW0</accession>
<dbReference type="Gene3D" id="1.10.472.80">
    <property type="entry name" value="Ypt/Rab-GAP domain of gyp1p, domain 3"/>
    <property type="match status" value="1"/>
</dbReference>
<evidence type="ECO:0000313" key="2">
    <source>
        <dbReference type="EMBL" id="OHT15777.1"/>
    </source>
</evidence>
<evidence type="ECO:0000259" key="1">
    <source>
        <dbReference type="PROSITE" id="PS50086"/>
    </source>
</evidence>
<dbReference type="Pfam" id="PF00566">
    <property type="entry name" value="RabGAP-TBC"/>
    <property type="match status" value="1"/>
</dbReference>
<name>A0A1J4KWW0_9EUKA</name>
<sequence>MNALPESISIEEFITKLENLDDHFFNAAVIKDFLKSDSIEKENVFRVFAWLISFDLIPVSKDKALRSLTHLYLDFQKFVNENFDNINDPLSSLNEDDANLIALDIKRISEWFLKIASPLTFDQCYFSDLHLHLYRILASISKTSRKYNYTQGFDRYVTMTYILSLDFIRNFDLPLDFAEMLSYHFSLKFIDLSRKYISLTDMELTMSRFDVFDQRIIERMPEKMELLKQCGSKSFHFGLRWAILLFSDEHEFYECILLWDHFILHQNDFNSFLQNVFISHLKQIPINEETNFIDTIQRFRKWNISEIIAEAEAETTTDKPSLVLAACTAFALAVVFSHGFR</sequence>
<comment type="caution">
    <text evidence="2">The sequence shown here is derived from an EMBL/GenBank/DDBJ whole genome shotgun (WGS) entry which is preliminary data.</text>
</comment>
<dbReference type="GeneID" id="94832141"/>
<dbReference type="RefSeq" id="XP_068368913.1">
    <property type="nucleotide sequence ID" value="XM_068497437.1"/>
</dbReference>
<dbReference type="SUPFAM" id="SSF47923">
    <property type="entry name" value="Ypt/Rab-GAP domain of gyp1p"/>
    <property type="match status" value="2"/>
</dbReference>
<gene>
    <name evidence="2" type="ORF">TRFO_13764</name>
</gene>
<evidence type="ECO:0000313" key="3">
    <source>
        <dbReference type="Proteomes" id="UP000179807"/>
    </source>
</evidence>
<dbReference type="VEuPathDB" id="TrichDB:TRFO_13764"/>
<dbReference type="PROSITE" id="PS50086">
    <property type="entry name" value="TBC_RABGAP"/>
    <property type="match status" value="1"/>
</dbReference>
<dbReference type="AlphaFoldDB" id="A0A1J4KWW0"/>
<organism evidence="2 3">
    <name type="scientific">Tritrichomonas foetus</name>
    <dbReference type="NCBI Taxonomy" id="1144522"/>
    <lineage>
        <taxon>Eukaryota</taxon>
        <taxon>Metamonada</taxon>
        <taxon>Parabasalia</taxon>
        <taxon>Tritrichomonadida</taxon>
        <taxon>Tritrichomonadidae</taxon>
        <taxon>Tritrichomonas</taxon>
    </lineage>
</organism>
<reference evidence="2" key="1">
    <citation type="submission" date="2016-10" db="EMBL/GenBank/DDBJ databases">
        <authorList>
            <person name="Benchimol M."/>
            <person name="Almeida L.G."/>
            <person name="Vasconcelos A.T."/>
            <person name="Perreira-Neves A."/>
            <person name="Rosa I.A."/>
            <person name="Tasca T."/>
            <person name="Bogo M.R."/>
            <person name="de Souza W."/>
        </authorList>
    </citation>
    <scope>NUCLEOTIDE SEQUENCE [LARGE SCALE GENOMIC DNA]</scope>
    <source>
        <strain evidence="2">K</strain>
    </source>
</reference>
<proteinExistence type="predicted"/>
<protein>
    <recommendedName>
        <fullName evidence="1">Rab-GAP TBC domain-containing protein</fullName>
    </recommendedName>
</protein>
<dbReference type="OrthoDB" id="10263206at2759"/>
<keyword evidence="3" id="KW-1185">Reference proteome</keyword>
<feature type="domain" description="Rab-GAP TBC" evidence="1">
    <location>
        <begin position="40"/>
        <end position="266"/>
    </location>
</feature>
<dbReference type="Proteomes" id="UP000179807">
    <property type="component" value="Unassembled WGS sequence"/>
</dbReference>
<dbReference type="EMBL" id="MLAK01000186">
    <property type="protein sequence ID" value="OHT15777.1"/>
    <property type="molecule type" value="Genomic_DNA"/>
</dbReference>